<name>A0ABP0RWH1_9DINO</name>
<dbReference type="EMBL" id="CAXAMN010026694">
    <property type="protein sequence ID" value="CAK9104986.1"/>
    <property type="molecule type" value="Genomic_DNA"/>
</dbReference>
<sequence length="99" mass="11157">MAVTRSYRSLVEALQNKEALVAQLESEAQEARQQSKSLREEVLSEALLYGATEENACFSVGAVYEYSCWLYRGISSDSKRGVLAGMPWTSFRTQFRSFS</sequence>
<feature type="coiled-coil region" evidence="1">
    <location>
        <begin position="7"/>
        <end position="41"/>
    </location>
</feature>
<protein>
    <submittedName>
        <fullName evidence="2">Uncharacterized protein</fullName>
    </submittedName>
</protein>
<evidence type="ECO:0000313" key="2">
    <source>
        <dbReference type="EMBL" id="CAK9104986.1"/>
    </source>
</evidence>
<reference evidence="2 3" key="1">
    <citation type="submission" date="2024-02" db="EMBL/GenBank/DDBJ databases">
        <authorList>
            <person name="Chen Y."/>
            <person name="Shah S."/>
            <person name="Dougan E. K."/>
            <person name="Thang M."/>
            <person name="Chan C."/>
        </authorList>
    </citation>
    <scope>NUCLEOTIDE SEQUENCE [LARGE SCALE GENOMIC DNA]</scope>
</reference>
<organism evidence="2 3">
    <name type="scientific">Durusdinium trenchii</name>
    <dbReference type="NCBI Taxonomy" id="1381693"/>
    <lineage>
        <taxon>Eukaryota</taxon>
        <taxon>Sar</taxon>
        <taxon>Alveolata</taxon>
        <taxon>Dinophyceae</taxon>
        <taxon>Suessiales</taxon>
        <taxon>Symbiodiniaceae</taxon>
        <taxon>Durusdinium</taxon>
    </lineage>
</organism>
<keyword evidence="3" id="KW-1185">Reference proteome</keyword>
<proteinExistence type="predicted"/>
<gene>
    <name evidence="2" type="ORF">CCMP2556_LOCUS49164</name>
</gene>
<accession>A0ABP0RWH1</accession>
<dbReference type="Proteomes" id="UP001642484">
    <property type="component" value="Unassembled WGS sequence"/>
</dbReference>
<comment type="caution">
    <text evidence="2">The sequence shown here is derived from an EMBL/GenBank/DDBJ whole genome shotgun (WGS) entry which is preliminary data.</text>
</comment>
<evidence type="ECO:0000313" key="3">
    <source>
        <dbReference type="Proteomes" id="UP001642484"/>
    </source>
</evidence>
<evidence type="ECO:0000256" key="1">
    <source>
        <dbReference type="SAM" id="Coils"/>
    </source>
</evidence>
<keyword evidence="1" id="KW-0175">Coiled coil</keyword>